<dbReference type="RefSeq" id="XP_033766495.1">
    <property type="nucleotide sequence ID" value="XM_033910604.1"/>
</dbReference>
<evidence type="ECO:0000256" key="9">
    <source>
        <dbReference type="SAM" id="MobiDB-lite"/>
    </source>
</evidence>
<dbReference type="GO" id="GO:0034475">
    <property type="term" value="P:U4 snRNA 3'-end processing"/>
    <property type="evidence" value="ECO:0007669"/>
    <property type="project" value="TreeGrafter"/>
</dbReference>
<feature type="region of interest" description="Disordered" evidence="9">
    <location>
        <begin position="1"/>
        <end position="47"/>
    </location>
</feature>
<dbReference type="GO" id="GO:0071038">
    <property type="term" value="P:TRAMP-dependent tRNA surveillance pathway"/>
    <property type="evidence" value="ECO:0007669"/>
    <property type="project" value="UniProtKB-ARBA"/>
</dbReference>
<dbReference type="GO" id="GO:0071028">
    <property type="term" value="P:nuclear mRNA surveillance"/>
    <property type="evidence" value="ECO:0007669"/>
    <property type="project" value="TreeGrafter"/>
</dbReference>
<evidence type="ECO:0000256" key="4">
    <source>
        <dbReference type="ARBA" id="ARBA00022490"/>
    </source>
</evidence>
<dbReference type="SUPFAM" id="SSF54211">
    <property type="entry name" value="Ribosomal protein S5 domain 2-like"/>
    <property type="match status" value="1"/>
</dbReference>
<evidence type="ECO:0000256" key="2">
    <source>
        <dbReference type="ARBA" id="ARBA00004604"/>
    </source>
</evidence>
<reference evidence="11" key="2">
    <citation type="submission" date="2020-01" db="EMBL/GenBank/DDBJ databases">
        <title>Population-level Yeast Reference Genomes.</title>
        <authorList>
            <person name="Yue J.-X."/>
        </authorList>
    </citation>
    <scope>NUCLEOTIDE SEQUENCE</scope>
    <source>
        <strain evidence="11">CBS432</strain>
    </source>
</reference>
<dbReference type="InterPro" id="IPR027408">
    <property type="entry name" value="PNPase/RNase_PH_dom_sf"/>
</dbReference>
<evidence type="ECO:0000256" key="7">
    <source>
        <dbReference type="ARBA" id="ARBA00022884"/>
    </source>
</evidence>
<keyword evidence="4" id="KW-0963">Cytoplasm</keyword>
<name>A0A8B8URT0_SACPA</name>
<feature type="compositionally biased region" description="Low complexity" evidence="9">
    <location>
        <begin position="10"/>
        <end position="19"/>
    </location>
</feature>
<dbReference type="GO" id="GO:0005730">
    <property type="term" value="C:nucleolus"/>
    <property type="evidence" value="ECO:0007669"/>
    <property type="project" value="UniProtKB-SubCell"/>
</dbReference>
<evidence type="ECO:0000256" key="6">
    <source>
        <dbReference type="ARBA" id="ARBA00022835"/>
    </source>
</evidence>
<dbReference type="VEuPathDB" id="FungiDB:SPAR_G03730"/>
<dbReference type="Pfam" id="PF01138">
    <property type="entry name" value="RNase_PH"/>
    <property type="match status" value="1"/>
</dbReference>
<dbReference type="GO" id="GO:0016075">
    <property type="term" value="P:rRNA catabolic process"/>
    <property type="evidence" value="ECO:0007669"/>
    <property type="project" value="TreeGrafter"/>
</dbReference>
<dbReference type="GO" id="GO:0000177">
    <property type="term" value="C:cytoplasmic exosome (RNase complex)"/>
    <property type="evidence" value="ECO:0007669"/>
    <property type="project" value="UniProtKB-ARBA"/>
</dbReference>
<keyword evidence="7" id="KW-0694">RNA-binding</keyword>
<protein>
    <submittedName>
        <fullName evidence="11">Exosome non-catalytic core subunit MTR3</fullName>
    </submittedName>
</protein>
<evidence type="ECO:0000256" key="8">
    <source>
        <dbReference type="ARBA" id="ARBA00023242"/>
    </source>
</evidence>
<gene>
    <name evidence="11" type="primary">MTR3</name>
    <name evidence="11" type="ORF">SPAR_G03730</name>
</gene>
<keyword evidence="8" id="KW-0539">Nucleus</keyword>
<sequence length="256" mass="28293">MNVQDRRRLLGPAAARPMAFSNTTTPVLEKKSTNAPPEDSESEQELSLHTGFIENCNGSALVEARSLRHQTSLITAVYGPRSIRGSFTSQGTISIQLKNGLLEKYNTNELKEVGSFLMGIFNSVINLSRYPKSGIDIFVYLTYDKHLPNNLLDDESQSKELIPQIASLIPHCITSITLALADAGIEIVDMVGAGEANGTVVSFIKNGEEIVGFWKDDGDHEDLLDCLDRCKEQYNCYRDLMISCLMKQKNLGTRSS</sequence>
<reference evidence="11" key="3">
    <citation type="submission" date="2025-07" db="EMBL/GenBank/DDBJ databases">
        <authorList>
            <consortium name="NCBI Genome Project"/>
        </authorList>
    </citation>
    <scope>NUCLEOTIDE SEQUENCE</scope>
    <source>
        <strain evidence="11">CBS432</strain>
    </source>
</reference>
<proteinExistence type="inferred from homology"/>
<keyword evidence="6" id="KW-0271">Exosome</keyword>
<accession>A0A8B8URT0</accession>
<reference evidence="11" key="1">
    <citation type="journal article" date="2017" name="Nat. Genet.">
        <title>Contrasting evolutionary genome dynamics between domesticated and wild yeasts.</title>
        <authorList>
            <person name="Yue J.X."/>
            <person name="Li J."/>
            <person name="Aigrain L."/>
            <person name="Hallin J."/>
            <person name="Persson K."/>
            <person name="Oliver K."/>
            <person name="Bergstrom A."/>
            <person name="Coupland P."/>
            <person name="Warringer J."/>
            <person name="Lagomarsino M.C."/>
            <person name="Fischer G."/>
            <person name="Durbin R."/>
            <person name="Liti G."/>
        </authorList>
    </citation>
    <scope>NUCLEOTIDE SEQUENCE</scope>
    <source>
        <strain evidence="11">CBS432</strain>
    </source>
</reference>
<evidence type="ECO:0000256" key="1">
    <source>
        <dbReference type="ARBA" id="ARBA00004496"/>
    </source>
</evidence>
<dbReference type="GeneID" id="54630767"/>
<evidence type="ECO:0000313" key="11">
    <source>
        <dbReference type="RefSeq" id="XP_033766495.1"/>
    </source>
</evidence>
<feature type="domain" description="Exoribonuclease phosphorolytic" evidence="10">
    <location>
        <begin position="45"/>
        <end position="186"/>
    </location>
</feature>
<dbReference type="GO" id="GO:0000176">
    <property type="term" value="C:nuclear exosome (RNase complex)"/>
    <property type="evidence" value="ECO:0007669"/>
    <property type="project" value="TreeGrafter"/>
</dbReference>
<dbReference type="KEGG" id="spao:SPAR_G03730"/>
<dbReference type="AlphaFoldDB" id="A0A8B8URT0"/>
<dbReference type="GO" id="GO:0071051">
    <property type="term" value="P:poly(A)-dependent snoRNA 3'-end processing"/>
    <property type="evidence" value="ECO:0007669"/>
    <property type="project" value="TreeGrafter"/>
</dbReference>
<evidence type="ECO:0000256" key="5">
    <source>
        <dbReference type="ARBA" id="ARBA00022552"/>
    </source>
</evidence>
<dbReference type="InterPro" id="IPR001247">
    <property type="entry name" value="ExoRNase_PH_dom1"/>
</dbReference>
<dbReference type="InterPro" id="IPR020568">
    <property type="entry name" value="Ribosomal_Su5_D2-typ_SF"/>
</dbReference>
<dbReference type="GO" id="GO:0003723">
    <property type="term" value="F:RNA binding"/>
    <property type="evidence" value="ECO:0007669"/>
    <property type="project" value="UniProtKB-KW"/>
</dbReference>
<dbReference type="InterPro" id="IPR050080">
    <property type="entry name" value="RNase_PH"/>
</dbReference>
<dbReference type="Gene3D" id="3.30.230.70">
    <property type="entry name" value="GHMP Kinase, N-terminal domain"/>
    <property type="match status" value="1"/>
</dbReference>
<comment type="subcellular location">
    <subcellularLocation>
        <location evidence="1">Cytoplasm</location>
    </subcellularLocation>
    <subcellularLocation>
        <location evidence="2">Nucleus</location>
        <location evidence="2">Nucleolus</location>
    </subcellularLocation>
</comment>
<evidence type="ECO:0000259" key="10">
    <source>
        <dbReference type="Pfam" id="PF01138"/>
    </source>
</evidence>
<dbReference type="OrthoDB" id="2504340at2759"/>
<dbReference type="PANTHER" id="PTHR11953">
    <property type="entry name" value="EXOSOME COMPLEX COMPONENT"/>
    <property type="match status" value="1"/>
</dbReference>
<comment type="similarity">
    <text evidence="3">Belongs to the RNase PH family.</text>
</comment>
<organism evidence="11">
    <name type="scientific">Saccharomyces paradoxus</name>
    <name type="common">Yeast</name>
    <name type="synonym">Saccharomyces douglasii</name>
    <dbReference type="NCBI Taxonomy" id="27291"/>
    <lineage>
        <taxon>Eukaryota</taxon>
        <taxon>Fungi</taxon>
        <taxon>Dikarya</taxon>
        <taxon>Ascomycota</taxon>
        <taxon>Saccharomycotina</taxon>
        <taxon>Saccharomycetes</taxon>
        <taxon>Saccharomycetales</taxon>
        <taxon>Saccharomycetaceae</taxon>
        <taxon>Saccharomyces</taxon>
    </lineage>
</organism>
<evidence type="ECO:0000256" key="3">
    <source>
        <dbReference type="ARBA" id="ARBA00006678"/>
    </source>
</evidence>
<reference evidence="11" key="4">
    <citation type="submission" date="2025-08" db="UniProtKB">
        <authorList>
            <consortium name="RefSeq"/>
        </authorList>
    </citation>
    <scope>IDENTIFICATION</scope>
    <source>
        <strain evidence="11">CBS432</strain>
    </source>
</reference>
<keyword evidence="5" id="KW-0698">rRNA processing</keyword>
<dbReference type="GO" id="GO:0000467">
    <property type="term" value="P:exonucleolytic trimming to generate mature 3'-end of 5.8S rRNA from tricistronic rRNA transcript (SSU-rRNA, 5.8S rRNA, LSU-rRNA)"/>
    <property type="evidence" value="ECO:0007669"/>
    <property type="project" value="UniProtKB-ARBA"/>
</dbReference>
<dbReference type="PANTHER" id="PTHR11953:SF2">
    <property type="entry name" value="EXOSOME COMPLEX COMPONENT MTR3"/>
    <property type="match status" value="1"/>
</dbReference>